<accession>A0AAD4HPQ3</accession>
<sequence>PSLEMKCINHFIFKYKFADKGSKNTPCRNVPIRCTLCHPVLPPEPRKSTCKIISTFVNAVWRYNMAEHVLSQHEEYSMPGHREAGVPLP</sequence>
<organism evidence="1 2">
    <name type="scientific">Suillus fuscotomentosus</name>
    <dbReference type="NCBI Taxonomy" id="1912939"/>
    <lineage>
        <taxon>Eukaryota</taxon>
        <taxon>Fungi</taxon>
        <taxon>Dikarya</taxon>
        <taxon>Basidiomycota</taxon>
        <taxon>Agaricomycotina</taxon>
        <taxon>Agaricomycetes</taxon>
        <taxon>Agaricomycetidae</taxon>
        <taxon>Boletales</taxon>
        <taxon>Suillineae</taxon>
        <taxon>Suillaceae</taxon>
        <taxon>Suillus</taxon>
    </lineage>
</organism>
<dbReference type="EMBL" id="JABBWK010000007">
    <property type="protein sequence ID" value="KAG1905535.1"/>
    <property type="molecule type" value="Genomic_DNA"/>
</dbReference>
<evidence type="ECO:0000313" key="2">
    <source>
        <dbReference type="Proteomes" id="UP001195769"/>
    </source>
</evidence>
<comment type="caution">
    <text evidence="1">The sequence shown here is derived from an EMBL/GenBank/DDBJ whole genome shotgun (WGS) entry which is preliminary data.</text>
</comment>
<feature type="non-terminal residue" evidence="1">
    <location>
        <position position="89"/>
    </location>
</feature>
<dbReference type="GeneID" id="64667845"/>
<name>A0AAD4HPQ3_9AGAM</name>
<protein>
    <submittedName>
        <fullName evidence="1">Uncharacterized protein</fullName>
    </submittedName>
</protein>
<gene>
    <name evidence="1" type="ORF">F5891DRAFT_906066</name>
</gene>
<evidence type="ECO:0000313" key="1">
    <source>
        <dbReference type="EMBL" id="KAG1905535.1"/>
    </source>
</evidence>
<dbReference type="AlphaFoldDB" id="A0AAD4HPQ3"/>
<proteinExistence type="predicted"/>
<keyword evidence="2" id="KW-1185">Reference proteome</keyword>
<reference evidence="1" key="1">
    <citation type="journal article" date="2020" name="New Phytol.">
        <title>Comparative genomics reveals dynamic genome evolution in host specialist ectomycorrhizal fungi.</title>
        <authorList>
            <person name="Lofgren L.A."/>
            <person name="Nguyen N.H."/>
            <person name="Vilgalys R."/>
            <person name="Ruytinx J."/>
            <person name="Liao H.L."/>
            <person name="Branco S."/>
            <person name="Kuo A."/>
            <person name="LaButti K."/>
            <person name="Lipzen A."/>
            <person name="Andreopoulos W."/>
            <person name="Pangilinan J."/>
            <person name="Riley R."/>
            <person name="Hundley H."/>
            <person name="Na H."/>
            <person name="Barry K."/>
            <person name="Grigoriev I.V."/>
            <person name="Stajich J.E."/>
            <person name="Kennedy P.G."/>
        </authorList>
    </citation>
    <scope>NUCLEOTIDE SEQUENCE</scope>
    <source>
        <strain evidence="1">FC203</strain>
    </source>
</reference>
<dbReference type="Proteomes" id="UP001195769">
    <property type="component" value="Unassembled WGS sequence"/>
</dbReference>
<feature type="non-terminal residue" evidence="1">
    <location>
        <position position="1"/>
    </location>
</feature>
<dbReference type="RefSeq" id="XP_041231110.1">
    <property type="nucleotide sequence ID" value="XM_041373547.1"/>
</dbReference>